<comment type="catalytic activity">
    <reaction evidence="10">
        <text>[protein]-C-terminal S-[(2E,6E)-farnesyl]-L-cysteine + S-adenosyl-L-methionine = [protein]-C-terminal S-[(2E,6E)-farnesyl]-L-cysteine methyl ester + S-adenosyl-L-homocysteine</text>
        <dbReference type="Rhea" id="RHEA:21672"/>
        <dbReference type="Rhea" id="RHEA-COMP:12125"/>
        <dbReference type="Rhea" id="RHEA-COMP:12126"/>
        <dbReference type="ChEBI" id="CHEBI:57856"/>
        <dbReference type="ChEBI" id="CHEBI:59789"/>
        <dbReference type="ChEBI" id="CHEBI:90510"/>
        <dbReference type="ChEBI" id="CHEBI:90511"/>
        <dbReference type="EC" id="2.1.1.100"/>
    </reaction>
</comment>
<keyword evidence="4 10" id="KW-0489">Methyltransferase</keyword>
<gene>
    <name evidence="11" type="ORF">S7711_07200</name>
</gene>
<dbReference type="PROSITE" id="PS51564">
    <property type="entry name" value="SAM_ICMT"/>
    <property type="match status" value="1"/>
</dbReference>
<name>A0A084AKI9_STACB</name>
<keyword evidence="8 10" id="KW-1133">Transmembrane helix</keyword>
<keyword evidence="5" id="KW-0808">Transferase</keyword>
<dbReference type="OrthoDB" id="422086at2759"/>
<accession>A0A084AKI9</accession>
<dbReference type="PANTHER" id="PTHR12714:SF9">
    <property type="entry name" value="PROTEIN-S-ISOPRENYLCYSTEINE O-METHYLTRANSFERASE"/>
    <property type="match status" value="1"/>
</dbReference>
<dbReference type="GO" id="GO:0005789">
    <property type="term" value="C:endoplasmic reticulum membrane"/>
    <property type="evidence" value="ECO:0007669"/>
    <property type="project" value="UniProtKB-SubCell"/>
</dbReference>
<keyword evidence="9 10" id="KW-0472">Membrane</keyword>
<dbReference type="GO" id="GO:0004671">
    <property type="term" value="F:protein C-terminal S-isoprenylcysteine carboxyl O-methyltransferase activity"/>
    <property type="evidence" value="ECO:0007669"/>
    <property type="project" value="UniProtKB-EC"/>
</dbReference>
<protein>
    <recommendedName>
        <fullName evidence="3 10">Protein-S-isoprenylcysteine O-methyltransferase</fullName>
        <ecNumber evidence="3 10">2.1.1.100</ecNumber>
    </recommendedName>
</protein>
<dbReference type="HOGENOM" id="CLU_065200_0_0_1"/>
<evidence type="ECO:0000256" key="4">
    <source>
        <dbReference type="ARBA" id="ARBA00022603"/>
    </source>
</evidence>
<dbReference type="InterPro" id="IPR007269">
    <property type="entry name" value="ICMT_MeTrfase"/>
</dbReference>
<evidence type="ECO:0000256" key="5">
    <source>
        <dbReference type="ARBA" id="ARBA00022679"/>
    </source>
</evidence>
<evidence type="ECO:0000313" key="11">
    <source>
        <dbReference type="EMBL" id="KEY65818.1"/>
    </source>
</evidence>
<evidence type="ECO:0000256" key="9">
    <source>
        <dbReference type="ARBA" id="ARBA00023136"/>
    </source>
</evidence>
<feature type="transmembrane region" description="Helical" evidence="10">
    <location>
        <begin position="165"/>
        <end position="183"/>
    </location>
</feature>
<keyword evidence="10" id="KW-0256">Endoplasmic reticulum</keyword>
<dbReference type="Proteomes" id="UP000028045">
    <property type="component" value="Unassembled WGS sequence"/>
</dbReference>
<dbReference type="AlphaFoldDB" id="A0A084AKI9"/>
<keyword evidence="7 10" id="KW-0812">Transmembrane</keyword>
<dbReference type="EMBL" id="KL648684">
    <property type="protein sequence ID" value="KEY65818.1"/>
    <property type="molecule type" value="Genomic_DNA"/>
</dbReference>
<organism evidence="11 12">
    <name type="scientific">Stachybotrys chartarum (strain CBS 109288 / IBT 7711)</name>
    <name type="common">Toxic black mold</name>
    <name type="synonym">Stilbospora chartarum</name>
    <dbReference type="NCBI Taxonomy" id="1280523"/>
    <lineage>
        <taxon>Eukaryota</taxon>
        <taxon>Fungi</taxon>
        <taxon>Dikarya</taxon>
        <taxon>Ascomycota</taxon>
        <taxon>Pezizomycotina</taxon>
        <taxon>Sordariomycetes</taxon>
        <taxon>Hypocreomycetidae</taxon>
        <taxon>Hypocreales</taxon>
        <taxon>Stachybotryaceae</taxon>
        <taxon>Stachybotrys</taxon>
    </lineage>
</organism>
<dbReference type="Pfam" id="PF04140">
    <property type="entry name" value="ICMT"/>
    <property type="match status" value="1"/>
</dbReference>
<evidence type="ECO:0000256" key="8">
    <source>
        <dbReference type="ARBA" id="ARBA00022989"/>
    </source>
</evidence>
<evidence type="ECO:0000256" key="6">
    <source>
        <dbReference type="ARBA" id="ARBA00022691"/>
    </source>
</evidence>
<keyword evidence="6 10" id="KW-0949">S-adenosyl-L-methionine</keyword>
<evidence type="ECO:0000256" key="1">
    <source>
        <dbReference type="ARBA" id="ARBA00004141"/>
    </source>
</evidence>
<feature type="transmembrane region" description="Helical" evidence="10">
    <location>
        <begin position="99"/>
        <end position="117"/>
    </location>
</feature>
<feature type="transmembrane region" description="Helical" evidence="10">
    <location>
        <begin position="230"/>
        <end position="258"/>
    </location>
</feature>
<sequence length="292" mass="32779">MSDNASGPVQRRHTPQDAYVFQSSARTSSHDAAQGARPRASPLDEHLAAMGALHMKPFFPRQPKSLSGVATRAFCLGSAFAASLNVLLFLVIYTSSPAWRLPFFVAALSVYHFLEFWTTAERNTLIASNDSYLLTANWPSYAIAHTCAFMECLFTSLVFPDSSWAPFHAGPLMVALGLVLVLVGQFVRSRAMLEAGASFNHHVQTRKAASHQLVTSGIYGYFRHPSYFGFFYWGLGTQLVMGNVVCFVGYAVVLWQFFSDRIAHEETKLVDFFQDEYVEYRKRVSTWLPFIR</sequence>
<dbReference type="GO" id="GO:0032259">
    <property type="term" value="P:methylation"/>
    <property type="evidence" value="ECO:0007669"/>
    <property type="project" value="UniProtKB-KW"/>
</dbReference>
<dbReference type="EC" id="2.1.1.100" evidence="3 10"/>
<evidence type="ECO:0000256" key="3">
    <source>
        <dbReference type="ARBA" id="ARBA00012151"/>
    </source>
</evidence>
<keyword evidence="12" id="KW-1185">Reference proteome</keyword>
<reference evidence="11 12" key="1">
    <citation type="journal article" date="2014" name="BMC Genomics">
        <title>Comparative genome sequencing reveals chemotype-specific gene clusters in the toxigenic black mold Stachybotrys.</title>
        <authorList>
            <person name="Semeiks J."/>
            <person name="Borek D."/>
            <person name="Otwinowski Z."/>
            <person name="Grishin N.V."/>
        </authorList>
    </citation>
    <scope>NUCLEOTIDE SEQUENCE [LARGE SCALE GENOMIC DNA]</scope>
    <source>
        <strain evidence="12">CBS 109288 / IBT 7711</strain>
    </source>
</reference>
<evidence type="ECO:0000256" key="2">
    <source>
        <dbReference type="ARBA" id="ARBA00009140"/>
    </source>
</evidence>
<evidence type="ECO:0000313" key="12">
    <source>
        <dbReference type="Proteomes" id="UP000028045"/>
    </source>
</evidence>
<dbReference type="PANTHER" id="PTHR12714">
    <property type="entry name" value="PROTEIN-S ISOPRENYLCYSTEINE O-METHYLTRANSFERASE"/>
    <property type="match status" value="1"/>
</dbReference>
<comment type="subcellular location">
    <subcellularLocation>
        <location evidence="10">Endoplasmic reticulum membrane</location>
        <topology evidence="10">Multi-pass membrane protein</topology>
    </subcellularLocation>
    <subcellularLocation>
        <location evidence="1">Membrane</location>
        <topology evidence="1">Multi-pass membrane protein</topology>
    </subcellularLocation>
</comment>
<comment type="similarity">
    <text evidence="2 10">Belongs to the class VI-like SAM-binding methyltransferase superfamily. Isoprenylcysteine carboxyl methyltransferase family.</text>
</comment>
<proteinExistence type="inferred from homology"/>
<evidence type="ECO:0000256" key="7">
    <source>
        <dbReference type="ARBA" id="ARBA00022692"/>
    </source>
</evidence>
<feature type="transmembrane region" description="Helical" evidence="10">
    <location>
        <begin position="69"/>
        <end position="93"/>
    </location>
</feature>
<evidence type="ECO:0000256" key="10">
    <source>
        <dbReference type="RuleBase" id="RU362022"/>
    </source>
</evidence>
<dbReference type="Gene3D" id="1.20.120.1630">
    <property type="match status" value="1"/>
</dbReference>
<dbReference type="InterPro" id="IPR025770">
    <property type="entry name" value="PPMT_MeTrfase"/>
</dbReference>